<evidence type="ECO:0000313" key="3">
    <source>
        <dbReference type="Proteomes" id="UP001597267"/>
    </source>
</evidence>
<keyword evidence="3" id="KW-1185">Reference proteome</keyword>
<proteinExistence type="predicted"/>
<organism evidence="2 3">
    <name type="scientific">Agrilactobacillus yilanensis</name>
    <dbReference type="NCBI Taxonomy" id="2485997"/>
    <lineage>
        <taxon>Bacteria</taxon>
        <taxon>Bacillati</taxon>
        <taxon>Bacillota</taxon>
        <taxon>Bacilli</taxon>
        <taxon>Lactobacillales</taxon>
        <taxon>Lactobacillaceae</taxon>
        <taxon>Agrilactobacillus</taxon>
    </lineage>
</organism>
<dbReference type="EMBL" id="JBHTOP010000011">
    <property type="protein sequence ID" value="MFD1671548.1"/>
    <property type="molecule type" value="Genomic_DNA"/>
</dbReference>
<evidence type="ECO:0000313" key="2">
    <source>
        <dbReference type="EMBL" id="MFD1671548.1"/>
    </source>
</evidence>
<gene>
    <name evidence="2" type="ORF">ACFQ5M_05530</name>
</gene>
<protein>
    <submittedName>
        <fullName evidence="2">Methylated-DNA--[protein]-cysteine S-methyltransferase</fullName>
    </submittedName>
</protein>
<sequence length="104" mass="12108">MLFKSTYDSPFGEITLLSDEDTLLGLKFFNQKTIGRTDNLDQAQPTDTTPIAAVKFWLDRYFAGEKPAINELPLNTEVQNMNHQILKNLRKIKERELERESLEY</sequence>
<comment type="caution">
    <text evidence="2">The sequence shown here is derived from an EMBL/GenBank/DDBJ whole genome shotgun (WGS) entry which is preliminary data.</text>
</comment>
<accession>A0ABW4J6H4</accession>
<name>A0ABW4J6H4_9LACO</name>
<dbReference type="Gene3D" id="3.30.160.70">
    <property type="entry name" value="Methylated DNA-protein cysteine methyltransferase domain"/>
    <property type="match status" value="1"/>
</dbReference>
<dbReference type="Proteomes" id="UP001597267">
    <property type="component" value="Unassembled WGS sequence"/>
</dbReference>
<dbReference type="RefSeq" id="WP_125715773.1">
    <property type="nucleotide sequence ID" value="NZ_JBHTOP010000011.1"/>
</dbReference>
<dbReference type="SUPFAM" id="SSF53155">
    <property type="entry name" value="Methylated DNA-protein cysteine methyltransferase domain"/>
    <property type="match status" value="1"/>
</dbReference>
<evidence type="ECO:0000259" key="1">
    <source>
        <dbReference type="Pfam" id="PF02870"/>
    </source>
</evidence>
<reference evidence="3" key="1">
    <citation type="journal article" date="2019" name="Int. J. Syst. Evol. Microbiol.">
        <title>The Global Catalogue of Microorganisms (GCM) 10K type strain sequencing project: providing services to taxonomists for standard genome sequencing and annotation.</title>
        <authorList>
            <consortium name="The Broad Institute Genomics Platform"/>
            <consortium name="The Broad Institute Genome Sequencing Center for Infectious Disease"/>
            <person name="Wu L."/>
            <person name="Ma J."/>
        </authorList>
    </citation>
    <scope>NUCLEOTIDE SEQUENCE [LARGE SCALE GENOMIC DNA]</scope>
    <source>
        <strain evidence="3">CCM 8896</strain>
    </source>
</reference>
<feature type="domain" description="Methylguanine DNA methyltransferase ribonuclease-like" evidence="1">
    <location>
        <begin position="3"/>
        <end position="75"/>
    </location>
</feature>
<dbReference type="Pfam" id="PF02870">
    <property type="entry name" value="Methyltransf_1N"/>
    <property type="match status" value="1"/>
</dbReference>
<dbReference type="InterPro" id="IPR036631">
    <property type="entry name" value="MGMT_N_sf"/>
</dbReference>
<dbReference type="InterPro" id="IPR008332">
    <property type="entry name" value="MethylG_MeTrfase_N"/>
</dbReference>